<accession>A0A5B7DRT7</accession>
<proteinExistence type="predicted"/>
<comment type="caution">
    <text evidence="1">The sequence shown here is derived from an EMBL/GenBank/DDBJ whole genome shotgun (WGS) entry which is preliminary data.</text>
</comment>
<organism evidence="1 2">
    <name type="scientific">Portunus trituberculatus</name>
    <name type="common">Swimming crab</name>
    <name type="synonym">Neptunus trituberculatus</name>
    <dbReference type="NCBI Taxonomy" id="210409"/>
    <lineage>
        <taxon>Eukaryota</taxon>
        <taxon>Metazoa</taxon>
        <taxon>Ecdysozoa</taxon>
        <taxon>Arthropoda</taxon>
        <taxon>Crustacea</taxon>
        <taxon>Multicrustacea</taxon>
        <taxon>Malacostraca</taxon>
        <taxon>Eumalacostraca</taxon>
        <taxon>Eucarida</taxon>
        <taxon>Decapoda</taxon>
        <taxon>Pleocyemata</taxon>
        <taxon>Brachyura</taxon>
        <taxon>Eubrachyura</taxon>
        <taxon>Portunoidea</taxon>
        <taxon>Portunidae</taxon>
        <taxon>Portuninae</taxon>
        <taxon>Portunus</taxon>
    </lineage>
</organism>
<dbReference type="EMBL" id="VSRR010001295">
    <property type="protein sequence ID" value="MPC24160.1"/>
    <property type="molecule type" value="Genomic_DNA"/>
</dbReference>
<gene>
    <name evidence="1" type="ORF">E2C01_017237</name>
</gene>
<dbReference type="Proteomes" id="UP000324222">
    <property type="component" value="Unassembled WGS sequence"/>
</dbReference>
<evidence type="ECO:0000313" key="2">
    <source>
        <dbReference type="Proteomes" id="UP000324222"/>
    </source>
</evidence>
<reference evidence="1 2" key="1">
    <citation type="submission" date="2019-05" db="EMBL/GenBank/DDBJ databases">
        <title>Another draft genome of Portunus trituberculatus and its Hox gene families provides insights of decapod evolution.</title>
        <authorList>
            <person name="Jeong J.-H."/>
            <person name="Song I."/>
            <person name="Kim S."/>
            <person name="Choi T."/>
            <person name="Kim D."/>
            <person name="Ryu S."/>
            <person name="Kim W."/>
        </authorList>
    </citation>
    <scope>NUCLEOTIDE SEQUENCE [LARGE SCALE GENOMIC DNA]</scope>
    <source>
        <tissue evidence="1">Muscle</tissue>
    </source>
</reference>
<keyword evidence="2" id="KW-1185">Reference proteome</keyword>
<protein>
    <submittedName>
        <fullName evidence="1">Uncharacterized protein</fullName>
    </submittedName>
</protein>
<name>A0A5B7DRT7_PORTR</name>
<sequence>MTPCKSPCRPAIWTPACFHKRMTGTAAHHVNLASTCIHVSSLSRSPRRLRAKARTARPCLPACQLYWSDDGRLRSAMQHT</sequence>
<evidence type="ECO:0000313" key="1">
    <source>
        <dbReference type="EMBL" id="MPC24160.1"/>
    </source>
</evidence>
<dbReference type="AlphaFoldDB" id="A0A5B7DRT7"/>